<keyword evidence="5 6" id="KW-0560">Oxidoreductase</keyword>
<dbReference type="SUPFAM" id="SSF56645">
    <property type="entry name" value="Acyl-CoA dehydrogenase NM domain-like"/>
    <property type="match status" value="1"/>
</dbReference>
<accession>A0ABU1X9U2</accession>
<dbReference type="Pfam" id="PF02770">
    <property type="entry name" value="Acyl-CoA_dh_M"/>
    <property type="match status" value="1"/>
</dbReference>
<dbReference type="SUPFAM" id="SSF47203">
    <property type="entry name" value="Acyl-CoA dehydrogenase C-terminal domain-like"/>
    <property type="match status" value="1"/>
</dbReference>
<dbReference type="Gene3D" id="2.40.110.10">
    <property type="entry name" value="Butyryl-CoA Dehydrogenase, subunit A, domain 2"/>
    <property type="match status" value="1"/>
</dbReference>
<evidence type="ECO:0000256" key="3">
    <source>
        <dbReference type="ARBA" id="ARBA00022630"/>
    </source>
</evidence>
<evidence type="ECO:0000256" key="1">
    <source>
        <dbReference type="ARBA" id="ARBA00001974"/>
    </source>
</evidence>
<dbReference type="PANTHER" id="PTHR43884">
    <property type="entry name" value="ACYL-COA DEHYDROGENASE"/>
    <property type="match status" value="1"/>
</dbReference>
<dbReference type="InterPro" id="IPR009100">
    <property type="entry name" value="AcylCoA_DH/oxidase_NM_dom_sf"/>
</dbReference>
<protein>
    <submittedName>
        <fullName evidence="10">Alkylation response protein AidB-like acyl-CoA dehydrogenase</fullName>
    </submittedName>
</protein>
<dbReference type="Pfam" id="PF02771">
    <property type="entry name" value="Acyl-CoA_dh_N"/>
    <property type="match status" value="1"/>
</dbReference>
<dbReference type="Proteomes" id="UP001251217">
    <property type="component" value="Unassembled WGS sequence"/>
</dbReference>
<reference evidence="10 11" key="1">
    <citation type="submission" date="2023-07" db="EMBL/GenBank/DDBJ databases">
        <title>Sorghum-associated microbial communities from plants grown in Nebraska, USA.</title>
        <authorList>
            <person name="Schachtman D."/>
        </authorList>
    </citation>
    <scope>NUCLEOTIDE SEQUENCE [LARGE SCALE GENOMIC DNA]</scope>
    <source>
        <strain evidence="10 11">4272</strain>
    </source>
</reference>
<organism evidence="10 11">
    <name type="scientific">Nocardia kruczakiae</name>
    <dbReference type="NCBI Taxonomy" id="261477"/>
    <lineage>
        <taxon>Bacteria</taxon>
        <taxon>Bacillati</taxon>
        <taxon>Actinomycetota</taxon>
        <taxon>Actinomycetes</taxon>
        <taxon>Mycobacteriales</taxon>
        <taxon>Nocardiaceae</taxon>
        <taxon>Nocardia</taxon>
    </lineage>
</organism>
<sequence length="373" mass="39227">MTLTFSDEQEELRASVRRFLADKAPTQAVRRAVETDEGHDPAVWEQMANQLGLHGIALPEEFGGLGFGAVELGIVLEELGRALSPEPFLSTVALAGRALAISTDAALQARWLPGIVEGTITAALAVAEPGGGWNLDAVSTTAEPYEDGYVLTGTKDFVIDGESADLLLVVAIAGGAPALFAVDAAAGPAGLTRTRLAVLDQTRRLARIELAGTPAQRVDAPEGHLRRVLDLALIALTAEQVGIAQACLDLSVEYAKVRVQFGRPIGSFQAIKHKCANMLVQLEAARSALYHAASLAADPDADPVELAGAAAVCAAWAGDTAVQIAKETIQIHGGIGYTWEHDSHLFLKRAKSSELLFGTPALHRARLANLVGM</sequence>
<dbReference type="PANTHER" id="PTHR43884:SF20">
    <property type="entry name" value="ACYL-COA DEHYDROGENASE FADE28"/>
    <property type="match status" value="1"/>
</dbReference>
<keyword evidence="11" id="KW-1185">Reference proteome</keyword>
<evidence type="ECO:0000256" key="2">
    <source>
        <dbReference type="ARBA" id="ARBA00009347"/>
    </source>
</evidence>
<evidence type="ECO:0000313" key="10">
    <source>
        <dbReference type="EMBL" id="MDR7167309.1"/>
    </source>
</evidence>
<dbReference type="EMBL" id="JAVDWW010000001">
    <property type="protein sequence ID" value="MDR7167309.1"/>
    <property type="molecule type" value="Genomic_DNA"/>
</dbReference>
<keyword evidence="3 6" id="KW-0285">Flavoprotein</keyword>
<dbReference type="Gene3D" id="1.10.540.10">
    <property type="entry name" value="Acyl-CoA dehydrogenase/oxidase, N-terminal domain"/>
    <property type="match status" value="1"/>
</dbReference>
<feature type="domain" description="Acyl-CoA oxidase/dehydrogenase middle" evidence="8">
    <location>
        <begin position="123"/>
        <end position="195"/>
    </location>
</feature>
<dbReference type="Gene3D" id="1.20.140.10">
    <property type="entry name" value="Butyryl-CoA Dehydrogenase, subunit A, domain 3"/>
    <property type="match status" value="1"/>
</dbReference>
<dbReference type="InterPro" id="IPR046373">
    <property type="entry name" value="Acyl-CoA_Oxase/DH_mid-dom_sf"/>
</dbReference>
<feature type="domain" description="Acyl-CoA dehydrogenase/oxidase N-terminal" evidence="9">
    <location>
        <begin position="6"/>
        <end position="118"/>
    </location>
</feature>
<evidence type="ECO:0000313" key="11">
    <source>
        <dbReference type="Proteomes" id="UP001251217"/>
    </source>
</evidence>
<comment type="similarity">
    <text evidence="2 6">Belongs to the acyl-CoA dehydrogenase family.</text>
</comment>
<proteinExistence type="inferred from homology"/>
<dbReference type="InterPro" id="IPR037069">
    <property type="entry name" value="AcylCoA_DH/ox_N_sf"/>
</dbReference>
<dbReference type="InterPro" id="IPR036250">
    <property type="entry name" value="AcylCo_DH-like_C"/>
</dbReference>
<evidence type="ECO:0000256" key="5">
    <source>
        <dbReference type="ARBA" id="ARBA00023002"/>
    </source>
</evidence>
<feature type="domain" description="Acyl-CoA dehydrogenase/oxidase C-terminal" evidence="7">
    <location>
        <begin position="234"/>
        <end position="368"/>
    </location>
</feature>
<keyword evidence="4 6" id="KW-0274">FAD</keyword>
<gene>
    <name evidence="10" type="ORF">J2W56_001027</name>
</gene>
<evidence type="ECO:0000256" key="6">
    <source>
        <dbReference type="RuleBase" id="RU362125"/>
    </source>
</evidence>
<dbReference type="InterPro" id="IPR009075">
    <property type="entry name" value="AcylCo_DH/oxidase_C"/>
</dbReference>
<dbReference type="Pfam" id="PF00441">
    <property type="entry name" value="Acyl-CoA_dh_1"/>
    <property type="match status" value="1"/>
</dbReference>
<dbReference type="RefSeq" id="WP_310399061.1">
    <property type="nucleotide sequence ID" value="NZ_JAVDWW010000001.1"/>
</dbReference>
<comment type="cofactor">
    <cofactor evidence="1 6">
        <name>FAD</name>
        <dbReference type="ChEBI" id="CHEBI:57692"/>
    </cofactor>
</comment>
<evidence type="ECO:0000256" key="4">
    <source>
        <dbReference type="ARBA" id="ARBA00022827"/>
    </source>
</evidence>
<evidence type="ECO:0000259" key="8">
    <source>
        <dbReference type="Pfam" id="PF02770"/>
    </source>
</evidence>
<name>A0ABU1X9U2_9NOCA</name>
<comment type="caution">
    <text evidence="10">The sequence shown here is derived from an EMBL/GenBank/DDBJ whole genome shotgun (WGS) entry which is preliminary data.</text>
</comment>
<evidence type="ECO:0000259" key="7">
    <source>
        <dbReference type="Pfam" id="PF00441"/>
    </source>
</evidence>
<dbReference type="InterPro" id="IPR013786">
    <property type="entry name" value="AcylCoA_DH/ox_N"/>
</dbReference>
<evidence type="ECO:0000259" key="9">
    <source>
        <dbReference type="Pfam" id="PF02771"/>
    </source>
</evidence>
<dbReference type="InterPro" id="IPR006091">
    <property type="entry name" value="Acyl-CoA_Oxase/DH_mid-dom"/>
</dbReference>